<sequence>MNPDEDESATVMSSRKAPERTLLAARLVEDLSVLDVTGEAASSGAVPKETKAGLIKRELGIDQDMNLMQWAARNNRALRMDSAEGESGKEIIVPWQLVSPYFQVTEASEQPPWNRQTSMFEGGSHTVRRTFSGRPIR</sequence>
<evidence type="ECO:0000313" key="1">
    <source>
        <dbReference type="EMBL" id="NJP16668.1"/>
    </source>
</evidence>
<reference evidence="1 2" key="1">
    <citation type="submission" date="2020-03" db="EMBL/GenBank/DDBJ databases">
        <title>WGS of actinomycetes isolated from Thailand.</title>
        <authorList>
            <person name="Thawai C."/>
        </authorList>
    </citation>
    <scope>NUCLEOTIDE SEQUENCE [LARGE SCALE GENOMIC DNA]</scope>
    <source>
        <strain evidence="1 2">NBRC 13905</strain>
    </source>
</reference>
<proteinExistence type="predicted"/>
<accession>A0ABX0YX38</accession>
<dbReference type="EMBL" id="JAATEL010000025">
    <property type="protein sequence ID" value="NJP16668.1"/>
    <property type="molecule type" value="Genomic_DNA"/>
</dbReference>
<organism evidence="1 2">
    <name type="scientific">Streptomyces thermoviolaceus subsp. thermoviolaceus</name>
    <dbReference type="NCBI Taxonomy" id="66860"/>
    <lineage>
        <taxon>Bacteria</taxon>
        <taxon>Bacillati</taxon>
        <taxon>Actinomycetota</taxon>
        <taxon>Actinomycetes</taxon>
        <taxon>Kitasatosporales</taxon>
        <taxon>Streptomycetaceae</taxon>
        <taxon>Streptomyces</taxon>
    </lineage>
</organism>
<gene>
    <name evidence="1" type="ORF">HCJ95_20915</name>
</gene>
<keyword evidence="2" id="KW-1185">Reference proteome</keyword>
<evidence type="ECO:0000313" key="2">
    <source>
        <dbReference type="Proteomes" id="UP000635996"/>
    </source>
</evidence>
<dbReference type="Proteomes" id="UP000635996">
    <property type="component" value="Unassembled WGS sequence"/>
</dbReference>
<protein>
    <submittedName>
        <fullName evidence="1">Uncharacterized protein</fullName>
    </submittedName>
</protein>
<comment type="caution">
    <text evidence="1">The sequence shown here is derived from an EMBL/GenBank/DDBJ whole genome shotgun (WGS) entry which is preliminary data.</text>
</comment>
<dbReference type="RefSeq" id="WP_168132160.1">
    <property type="nucleotide sequence ID" value="NZ_BMVZ01000023.1"/>
</dbReference>
<name>A0ABX0YX38_STRTL</name>